<name>A0ABX0U7Z6_9FLAO</name>
<evidence type="ECO:0000313" key="3">
    <source>
        <dbReference type="EMBL" id="NIJ44873.1"/>
    </source>
</evidence>
<accession>A0ABX0U7Z6</accession>
<evidence type="ECO:0000259" key="2">
    <source>
        <dbReference type="Pfam" id="PF18962"/>
    </source>
</evidence>
<dbReference type="Pfam" id="PF18962">
    <property type="entry name" value="Por_Secre_tail"/>
    <property type="match status" value="1"/>
</dbReference>
<dbReference type="InterPro" id="IPR036278">
    <property type="entry name" value="Sialidase_sf"/>
</dbReference>
<dbReference type="InterPro" id="IPR052025">
    <property type="entry name" value="Xyloglucanase_GH74"/>
</dbReference>
<proteinExistence type="predicted"/>
<feature type="domain" description="Secretion system C-terminal sorting" evidence="2">
    <location>
        <begin position="1131"/>
        <end position="1199"/>
    </location>
</feature>
<organism evidence="3 4">
    <name type="scientific">Wenyingzhuangia heitensis</name>
    <dbReference type="NCBI Taxonomy" id="1487859"/>
    <lineage>
        <taxon>Bacteria</taxon>
        <taxon>Pseudomonadati</taxon>
        <taxon>Bacteroidota</taxon>
        <taxon>Flavobacteriia</taxon>
        <taxon>Flavobacteriales</taxon>
        <taxon>Flavobacteriaceae</taxon>
        <taxon>Wenyingzhuangia</taxon>
    </lineage>
</organism>
<dbReference type="CDD" id="cd15482">
    <property type="entry name" value="Sialidase_non-viral"/>
    <property type="match status" value="2"/>
</dbReference>
<evidence type="ECO:0000313" key="4">
    <source>
        <dbReference type="Proteomes" id="UP000745859"/>
    </source>
</evidence>
<dbReference type="EMBL" id="JAASQL010000001">
    <property type="protein sequence ID" value="NIJ44873.1"/>
    <property type="molecule type" value="Genomic_DNA"/>
</dbReference>
<dbReference type="InterPro" id="IPR015943">
    <property type="entry name" value="WD40/YVTN_repeat-like_dom_sf"/>
</dbReference>
<keyword evidence="1" id="KW-0732">Signal</keyword>
<dbReference type="InterPro" id="IPR026444">
    <property type="entry name" value="Secre_tail"/>
</dbReference>
<gene>
    <name evidence="3" type="ORF">FHR24_001312</name>
</gene>
<dbReference type="PANTHER" id="PTHR43739">
    <property type="entry name" value="XYLOGLUCANASE (EUROFUNG)"/>
    <property type="match status" value="1"/>
</dbReference>
<protein>
    <recommendedName>
        <fullName evidence="2">Secretion system C-terminal sorting domain-containing protein</fullName>
    </recommendedName>
</protein>
<evidence type="ECO:0000256" key="1">
    <source>
        <dbReference type="ARBA" id="ARBA00022729"/>
    </source>
</evidence>
<comment type="caution">
    <text evidence="3">The sequence shown here is derived from an EMBL/GenBank/DDBJ whole genome shotgun (WGS) entry which is preliminary data.</text>
</comment>
<reference evidence="3 4" key="1">
    <citation type="submission" date="2020-03" db="EMBL/GenBank/DDBJ databases">
        <title>Genomic Encyclopedia of Type Strains, Phase IV (KMG-IV): sequencing the most valuable type-strain genomes for metagenomic binning, comparative biology and taxonomic classification.</title>
        <authorList>
            <person name="Goeker M."/>
        </authorList>
    </citation>
    <scope>NUCLEOTIDE SEQUENCE [LARGE SCALE GENOMIC DNA]</scope>
    <source>
        <strain evidence="3 4">DSM 101599</strain>
    </source>
</reference>
<dbReference type="Proteomes" id="UP000745859">
    <property type="component" value="Unassembled WGS sequence"/>
</dbReference>
<sequence length="1202" mass="132537">MSLHAQYGGGDGSQSNPYLINSSTDLIQLTQNSNHWDTSYFKLTANINMEGLSFTSIGNSIKKFSGSFNGNNKTISNLTVTPNEVNEGTGFFGSFNGTVFNLGIENITITALNINRVGGLVGYMSGGSIKQCFTNGGIINVGSAGWTGGIVGVMWDGETCVVQNCYSSTTITANWGSGGVVGATRGQHTIDKVAFYGNISNEIAITTVQDDEPTGGKNGKVPTNAFYANTTGASDTNATALSDAELLEENNYITFDFSSIWEIDAIYGYAILKSFISDDELPFFEKIKTQKITSDSSVEWKNFGPGTSGYCEEFWCHPTDVNVMFSGPDMHAAFGTWDNGKTWQTLKDYDGTGVSLRRIHDIVFSTQNPDFGLLLEREGEIFKTLDRGRTWSLIQDLGKAHTKIAIHPTNDDIWFVGAGDFWNVKENHRNIANPHGLLQSRADYGYVWKTSDHGVTWEKVGASISSNLDVGRIIFNPNDPIIMIMATSHGMFRSTDTGETWTASATGLPHNLPRDLTSYYDKTTGEFILYTVEQTKYIPNGTEITTEGGVYKSIDSGITWQSITGNLGIDLQTITDYYARDRYHKSVAYWLDISKSDAKNSYTIYPTSTMPVYNRLIVNPINKNELYLVHNKKHDKGFGPGDVWKSEDGGTNWFACVRSGAYWIGDGNKSYWESKNNPTGANIDFAHLQVSQDEGSEGSGARMLAINSVGEVFTGIDQQLLRSNNKGVSWFQIDDDETFSGSNKWIGRGNTNLPGRFLLLETGVEGRKLLCSGEHGLWQTTDVGDWPDTDAVAVEQIEGQVHDHSGNQGAHSISTVAVHPNNPDIIFFLSWRQEHRGKLRKSIDGGQTWENIATIFDADNGSWESVAMQYSLLIDPINPNNMYFTSIYKPISEVGGGTGVDLTLGEYGVYRSNDGGYTWNVSNEDFPSGSSVNRIAMHPDNPQVIYAALNQWSNSDVGGLYKSVDGAISWTQQNIPTTITSVNNIFIDRHTKDMYMSTGARSGDAEAGGVWKSIDDGLSWQRIFEAPYVWQTEVSPANSNIITISVASQIPTKANEFLNPGAYLSQDAGITWTKINKGLAHSDRIVDLKPDPVDTSLLWCAGWGSAWYKAKIKTTNLSTSEKVKRNNRLMLYPNPVTNNNMFISGLESKSNTSYVVVNIMGQKVQSGYINQENIEVSSLKSGMYIITFWVDNTPITRKFYKK</sequence>
<dbReference type="PANTHER" id="PTHR43739:SF5">
    <property type="entry name" value="EXO-ALPHA-SIALIDASE"/>
    <property type="match status" value="1"/>
</dbReference>
<dbReference type="SUPFAM" id="SSF110296">
    <property type="entry name" value="Oligoxyloglucan reducing end-specific cellobiohydrolase"/>
    <property type="match status" value="2"/>
</dbReference>
<dbReference type="Gene3D" id="2.130.10.10">
    <property type="entry name" value="YVTN repeat-like/Quinoprotein amine dehydrogenase"/>
    <property type="match status" value="4"/>
</dbReference>
<dbReference type="RefSeq" id="WP_167185691.1">
    <property type="nucleotide sequence ID" value="NZ_JAASQL010000001.1"/>
</dbReference>
<dbReference type="SUPFAM" id="SSF50939">
    <property type="entry name" value="Sialidases"/>
    <property type="match status" value="1"/>
</dbReference>
<dbReference type="Gene3D" id="2.160.20.110">
    <property type="match status" value="1"/>
</dbReference>
<keyword evidence="4" id="KW-1185">Reference proteome</keyword>
<dbReference type="NCBIfam" id="TIGR04183">
    <property type="entry name" value="Por_Secre_tail"/>
    <property type="match status" value="1"/>
</dbReference>